<evidence type="ECO:0000313" key="2">
    <source>
        <dbReference type="EMBL" id="MCQ8186116.1"/>
    </source>
</evidence>
<feature type="domain" description="DUF5597" evidence="1">
    <location>
        <begin position="27"/>
        <end position="159"/>
    </location>
</feature>
<dbReference type="EMBL" id="JANIBC010000012">
    <property type="protein sequence ID" value="MCQ8186116.1"/>
    <property type="molecule type" value="Genomic_DNA"/>
</dbReference>
<organism evidence="2 3">
    <name type="scientific">Parvularcula maris</name>
    <dbReference type="NCBI Taxonomy" id="2965077"/>
    <lineage>
        <taxon>Bacteria</taxon>
        <taxon>Pseudomonadati</taxon>
        <taxon>Pseudomonadota</taxon>
        <taxon>Alphaproteobacteria</taxon>
        <taxon>Parvularculales</taxon>
        <taxon>Parvularculaceae</taxon>
        <taxon>Parvularcula</taxon>
    </lineage>
</organism>
<dbReference type="AlphaFoldDB" id="A0A9X2LAR0"/>
<reference evidence="2" key="1">
    <citation type="submission" date="2022-07" db="EMBL/GenBank/DDBJ databases">
        <title>Parvularcula maris sp. nov., an algicidal bacterium isolated from seawater.</title>
        <authorList>
            <person name="Li F."/>
        </authorList>
    </citation>
    <scope>NUCLEOTIDE SEQUENCE</scope>
    <source>
        <strain evidence="2">BGMRC 0090</strain>
    </source>
</reference>
<gene>
    <name evidence="2" type="ORF">NOG11_12025</name>
</gene>
<evidence type="ECO:0000313" key="3">
    <source>
        <dbReference type="Proteomes" id="UP001142610"/>
    </source>
</evidence>
<evidence type="ECO:0000259" key="1">
    <source>
        <dbReference type="Pfam" id="PF18120"/>
    </source>
</evidence>
<comment type="caution">
    <text evidence="2">The sequence shown here is derived from an EMBL/GenBank/DDBJ whole genome shotgun (WGS) entry which is preliminary data.</text>
</comment>
<dbReference type="Proteomes" id="UP001142610">
    <property type="component" value="Unassembled WGS sequence"/>
</dbReference>
<accession>A0A9X2LAR0</accession>
<proteinExistence type="predicted"/>
<dbReference type="InterPro" id="IPR040719">
    <property type="entry name" value="DUF5597"/>
</dbReference>
<keyword evidence="3" id="KW-1185">Reference proteome</keyword>
<protein>
    <submittedName>
        <fullName evidence="2">DUF5597 domain-containing protein</fullName>
    </submittedName>
</protein>
<dbReference type="Pfam" id="PF18120">
    <property type="entry name" value="DUF5597"/>
    <property type="match status" value="1"/>
</dbReference>
<name>A0A9X2LAR0_9PROT</name>
<sequence>MLWAVGALDAIGFAPFSIEDMAADHSLGEAYRLVASLEPLILEHQGTDTLHGLKPSVSYSSEVDTDPQTIELGGHTLTVSFVDPWASADAQDPAHHGLLLIQTGDEEFLAVGRGATITFSSEEGGSGIERADLGHIVEGEFEAVRRLNGDQTHQGRHVRLPPNGFSLQRVRLYKY</sequence>
<dbReference type="RefSeq" id="WP_256620012.1">
    <property type="nucleotide sequence ID" value="NZ_JANIBC010000012.1"/>
</dbReference>
<dbReference type="Gene3D" id="2.60.220.20">
    <property type="entry name" value="putative beta-Galactosidase from caulobacter crescentus"/>
    <property type="match status" value="1"/>
</dbReference>